<name>A0ABT1MN56_9RHOB</name>
<dbReference type="PANTHER" id="PTHR32309">
    <property type="entry name" value="TYROSINE-PROTEIN KINASE"/>
    <property type="match status" value="1"/>
</dbReference>
<keyword evidence="6" id="KW-0175">Coiled coil</keyword>
<feature type="coiled-coil region" evidence="6">
    <location>
        <begin position="176"/>
        <end position="246"/>
    </location>
</feature>
<sequence length="535" mass="60091">MIQDLRFYLSLFMRRIHYFLLLAALGTAVGITLAMILPPKYNATARLVVESEQIPDELASSTVDTQALERLQIIQQRILSRENLLEMANRLNIYPRDPSQPGQALRPDMIVRDLRERITMTIPNISQRRDDRQATIVEIGFSAASPQLASAVANEVVTLILDENVRMRTGATGQTLDFFQQEVERLDKELSARRARIVQFQEENKAALPDSLEFRREQYALGEERLLQLKREQQTLQDRKRSFQAMYEATGTLGEDEEPATAEGRELLRLKERYASSGGGLDIDNPRLRVMRDRIDALEEIVATQEDQAIAEGDATPTTPYEIQMAEIDAQLADIVDDVERIGKQQTELRTTIDATPSNAIALETLQRDFESVQRQYDTAVQSRGRAETGDLIESLAKGERISIIEQAVPPREPSSPNRPKLMVAGAGGGILAGLGLIVLLELLNNTIRRPVEIVSRLDIAPLATLPYIRTRSEIRRRRALIVGAALIAVVGIPISLWAINEFYLPLDLIWEKVIDRLELGRIAMLPVDMAAMRG</sequence>
<evidence type="ECO:0000313" key="9">
    <source>
        <dbReference type="EMBL" id="MCQ0969702.1"/>
    </source>
</evidence>
<keyword evidence="3 7" id="KW-0812">Transmembrane</keyword>
<protein>
    <submittedName>
        <fullName evidence="9">Wzz/FepE/Etk N-terminal domain-containing protein</fullName>
    </submittedName>
</protein>
<evidence type="ECO:0000313" key="10">
    <source>
        <dbReference type="Proteomes" id="UP001203945"/>
    </source>
</evidence>
<proteinExistence type="predicted"/>
<comment type="caution">
    <text evidence="9">The sequence shown here is derived from an EMBL/GenBank/DDBJ whole genome shotgun (WGS) entry which is preliminary data.</text>
</comment>
<evidence type="ECO:0000256" key="4">
    <source>
        <dbReference type="ARBA" id="ARBA00022989"/>
    </source>
</evidence>
<evidence type="ECO:0000259" key="8">
    <source>
        <dbReference type="Pfam" id="PF02706"/>
    </source>
</evidence>
<keyword evidence="5 7" id="KW-0472">Membrane</keyword>
<feature type="transmembrane region" description="Helical" evidence="7">
    <location>
        <begin position="422"/>
        <end position="444"/>
    </location>
</feature>
<feature type="transmembrane region" description="Helical" evidence="7">
    <location>
        <begin position="480"/>
        <end position="500"/>
    </location>
</feature>
<keyword evidence="2" id="KW-1003">Cell membrane</keyword>
<evidence type="ECO:0000256" key="1">
    <source>
        <dbReference type="ARBA" id="ARBA00004651"/>
    </source>
</evidence>
<reference evidence="9 10" key="1">
    <citation type="submission" date="2022-03" db="EMBL/GenBank/DDBJ databases">
        <authorList>
            <person name="He Y."/>
        </authorList>
    </citation>
    <scope>NUCLEOTIDE SEQUENCE [LARGE SCALE GENOMIC DNA]</scope>
    <source>
        <strain evidence="9 10">TK19116</strain>
    </source>
</reference>
<dbReference type="RefSeq" id="WP_255328718.1">
    <property type="nucleotide sequence ID" value="NZ_JAKZEU010000002.1"/>
</dbReference>
<comment type="subcellular location">
    <subcellularLocation>
        <location evidence="1">Cell membrane</location>
        <topology evidence="1">Multi-pass membrane protein</topology>
    </subcellularLocation>
</comment>
<organism evidence="9 10">
    <name type="scientific">Paracoccus albicereus</name>
    <dbReference type="NCBI Taxonomy" id="2922394"/>
    <lineage>
        <taxon>Bacteria</taxon>
        <taxon>Pseudomonadati</taxon>
        <taxon>Pseudomonadota</taxon>
        <taxon>Alphaproteobacteria</taxon>
        <taxon>Rhodobacterales</taxon>
        <taxon>Paracoccaceae</taxon>
        <taxon>Paracoccus</taxon>
    </lineage>
</organism>
<dbReference type="InterPro" id="IPR050445">
    <property type="entry name" value="Bact_polysacc_biosynth/exp"/>
</dbReference>
<feature type="domain" description="Polysaccharide chain length determinant N-terminal" evidence="8">
    <location>
        <begin position="4"/>
        <end position="89"/>
    </location>
</feature>
<evidence type="ECO:0000256" key="2">
    <source>
        <dbReference type="ARBA" id="ARBA00022475"/>
    </source>
</evidence>
<evidence type="ECO:0000256" key="7">
    <source>
        <dbReference type="SAM" id="Phobius"/>
    </source>
</evidence>
<dbReference type="Pfam" id="PF02706">
    <property type="entry name" value="Wzz"/>
    <property type="match status" value="1"/>
</dbReference>
<keyword evidence="10" id="KW-1185">Reference proteome</keyword>
<dbReference type="Proteomes" id="UP001203945">
    <property type="component" value="Unassembled WGS sequence"/>
</dbReference>
<accession>A0ABT1MN56</accession>
<evidence type="ECO:0000256" key="5">
    <source>
        <dbReference type="ARBA" id="ARBA00023136"/>
    </source>
</evidence>
<dbReference type="PANTHER" id="PTHR32309:SF31">
    <property type="entry name" value="CAPSULAR EXOPOLYSACCHARIDE FAMILY"/>
    <property type="match status" value="1"/>
</dbReference>
<dbReference type="InterPro" id="IPR003856">
    <property type="entry name" value="LPS_length_determ_N"/>
</dbReference>
<keyword evidence="4 7" id="KW-1133">Transmembrane helix</keyword>
<dbReference type="EMBL" id="JAKZEU010000002">
    <property type="protein sequence ID" value="MCQ0969702.1"/>
    <property type="molecule type" value="Genomic_DNA"/>
</dbReference>
<gene>
    <name evidence="9" type="ORF">MLD63_04580</name>
</gene>
<evidence type="ECO:0000256" key="3">
    <source>
        <dbReference type="ARBA" id="ARBA00022692"/>
    </source>
</evidence>
<evidence type="ECO:0000256" key="6">
    <source>
        <dbReference type="SAM" id="Coils"/>
    </source>
</evidence>